<proteinExistence type="predicted"/>
<dbReference type="Proteomes" id="UP000076798">
    <property type="component" value="Unassembled WGS sequence"/>
</dbReference>
<reference evidence="2 3" key="1">
    <citation type="journal article" date="2016" name="Mol. Biol. Evol.">
        <title>Comparative Genomics of Early-Diverging Mushroom-Forming Fungi Provides Insights into the Origins of Lignocellulose Decay Capabilities.</title>
        <authorList>
            <person name="Nagy L.G."/>
            <person name="Riley R."/>
            <person name="Tritt A."/>
            <person name="Adam C."/>
            <person name="Daum C."/>
            <person name="Floudas D."/>
            <person name="Sun H."/>
            <person name="Yadav J.S."/>
            <person name="Pangilinan J."/>
            <person name="Larsson K.H."/>
            <person name="Matsuura K."/>
            <person name="Barry K."/>
            <person name="Labutti K."/>
            <person name="Kuo R."/>
            <person name="Ohm R.A."/>
            <person name="Bhattacharya S.S."/>
            <person name="Shirouzu T."/>
            <person name="Yoshinaga Y."/>
            <person name="Martin F.M."/>
            <person name="Grigoriev I.V."/>
            <person name="Hibbett D.S."/>
        </authorList>
    </citation>
    <scope>NUCLEOTIDE SEQUENCE [LARGE SCALE GENOMIC DNA]</scope>
    <source>
        <strain evidence="2 3">HHB10207 ss-3</strain>
    </source>
</reference>
<evidence type="ECO:0000256" key="1">
    <source>
        <dbReference type="SAM" id="MobiDB-lite"/>
    </source>
</evidence>
<gene>
    <name evidence="2" type="ORF">SISSUDRAFT_1128714</name>
</gene>
<sequence>MSEHLVSSRISSCDHRKRTLRNQAESERIQTPEQRYQAGRAQAIVALKLALRNRGCPAPRSLPDALYQASDMITRDGATIEMNTEVMRKLSSDMAEIRNLMDVLWAHLTRLNPTPSTPSLNPDLNHLPLAIPSLGGSYLDMSQATTSLGHHVEYNYAGPEASGGFTTFQTERIWGAEPTEGSDAFPSGSLRGDL</sequence>
<feature type="region of interest" description="Disordered" evidence="1">
    <location>
        <begin position="1"/>
        <end position="35"/>
    </location>
</feature>
<evidence type="ECO:0000313" key="2">
    <source>
        <dbReference type="EMBL" id="KZT38532.1"/>
    </source>
</evidence>
<name>A0A166DHM8_9AGAM</name>
<organism evidence="2 3">
    <name type="scientific">Sistotremastrum suecicum HHB10207 ss-3</name>
    <dbReference type="NCBI Taxonomy" id="1314776"/>
    <lineage>
        <taxon>Eukaryota</taxon>
        <taxon>Fungi</taxon>
        <taxon>Dikarya</taxon>
        <taxon>Basidiomycota</taxon>
        <taxon>Agaricomycotina</taxon>
        <taxon>Agaricomycetes</taxon>
        <taxon>Sistotremastrales</taxon>
        <taxon>Sistotremastraceae</taxon>
        <taxon>Sistotremastrum</taxon>
    </lineage>
</organism>
<keyword evidence="3" id="KW-1185">Reference proteome</keyword>
<evidence type="ECO:0000313" key="3">
    <source>
        <dbReference type="Proteomes" id="UP000076798"/>
    </source>
</evidence>
<protein>
    <submittedName>
        <fullName evidence="2">Uncharacterized protein</fullName>
    </submittedName>
</protein>
<dbReference type="AlphaFoldDB" id="A0A166DHM8"/>
<accession>A0A166DHM8</accession>
<dbReference type="EMBL" id="KV428061">
    <property type="protein sequence ID" value="KZT38532.1"/>
    <property type="molecule type" value="Genomic_DNA"/>
</dbReference>